<dbReference type="EMBL" id="JASPKY010000107">
    <property type="protein sequence ID" value="KAK9736958.1"/>
    <property type="molecule type" value="Genomic_DNA"/>
</dbReference>
<dbReference type="InterPro" id="IPR002213">
    <property type="entry name" value="UDP_glucos_trans"/>
</dbReference>
<dbReference type="PANTHER" id="PTHR48043:SF159">
    <property type="entry name" value="EG:EG0003.4 PROTEIN-RELATED"/>
    <property type="match status" value="1"/>
</dbReference>
<accession>A0AAW1LSH8</accession>
<comment type="subcellular location">
    <subcellularLocation>
        <location evidence="5">Membrane</location>
        <topology evidence="5">Single-pass membrane protein</topology>
    </subcellularLocation>
</comment>
<dbReference type="GO" id="GO:0015020">
    <property type="term" value="F:glucuronosyltransferase activity"/>
    <property type="evidence" value="ECO:0007669"/>
    <property type="project" value="UniProtKB-EC"/>
</dbReference>
<comment type="similarity">
    <text evidence="1 4">Belongs to the UDP-glycosyltransferase family.</text>
</comment>
<evidence type="ECO:0000256" key="3">
    <source>
        <dbReference type="ARBA" id="ARBA00022679"/>
    </source>
</evidence>
<keyword evidence="5" id="KW-0732">Signal</keyword>
<keyword evidence="2 4" id="KW-0328">Glycosyltransferase</keyword>
<dbReference type="Gene3D" id="3.40.50.2000">
    <property type="entry name" value="Glycogen Phosphorylase B"/>
    <property type="match status" value="2"/>
</dbReference>
<organism evidence="6 7">
    <name type="scientific">Popillia japonica</name>
    <name type="common">Japanese beetle</name>
    <dbReference type="NCBI Taxonomy" id="7064"/>
    <lineage>
        <taxon>Eukaryota</taxon>
        <taxon>Metazoa</taxon>
        <taxon>Ecdysozoa</taxon>
        <taxon>Arthropoda</taxon>
        <taxon>Hexapoda</taxon>
        <taxon>Insecta</taxon>
        <taxon>Pterygota</taxon>
        <taxon>Neoptera</taxon>
        <taxon>Endopterygota</taxon>
        <taxon>Coleoptera</taxon>
        <taxon>Polyphaga</taxon>
        <taxon>Scarabaeiformia</taxon>
        <taxon>Scarabaeidae</taxon>
        <taxon>Rutelinae</taxon>
        <taxon>Popillia</taxon>
    </lineage>
</organism>
<dbReference type="AlphaFoldDB" id="A0AAW1LSH8"/>
<evidence type="ECO:0000313" key="7">
    <source>
        <dbReference type="Proteomes" id="UP001458880"/>
    </source>
</evidence>
<dbReference type="InterPro" id="IPR050271">
    <property type="entry name" value="UDP-glycosyltransferase"/>
</dbReference>
<comment type="catalytic activity">
    <reaction evidence="5">
        <text>glucuronate acceptor + UDP-alpha-D-glucuronate = acceptor beta-D-glucuronoside + UDP + H(+)</text>
        <dbReference type="Rhea" id="RHEA:21032"/>
        <dbReference type="ChEBI" id="CHEBI:15378"/>
        <dbReference type="ChEBI" id="CHEBI:58052"/>
        <dbReference type="ChEBI" id="CHEBI:58223"/>
        <dbReference type="ChEBI" id="CHEBI:132367"/>
        <dbReference type="ChEBI" id="CHEBI:132368"/>
        <dbReference type="EC" id="2.4.1.17"/>
    </reaction>
</comment>
<keyword evidence="5" id="KW-0812">Transmembrane</keyword>
<keyword evidence="5" id="KW-1133">Transmembrane helix</keyword>
<dbReference type="PROSITE" id="PS00375">
    <property type="entry name" value="UDPGT"/>
    <property type="match status" value="1"/>
</dbReference>
<evidence type="ECO:0000256" key="2">
    <source>
        <dbReference type="ARBA" id="ARBA00022676"/>
    </source>
</evidence>
<reference evidence="6 7" key="1">
    <citation type="journal article" date="2024" name="BMC Genomics">
        <title>De novo assembly and annotation of Popillia japonica's genome with initial clues to its potential as an invasive pest.</title>
        <authorList>
            <person name="Cucini C."/>
            <person name="Boschi S."/>
            <person name="Funari R."/>
            <person name="Cardaioli E."/>
            <person name="Iannotti N."/>
            <person name="Marturano G."/>
            <person name="Paoli F."/>
            <person name="Bruttini M."/>
            <person name="Carapelli A."/>
            <person name="Frati F."/>
            <person name="Nardi F."/>
        </authorList>
    </citation>
    <scope>NUCLEOTIDE SEQUENCE [LARGE SCALE GENOMIC DNA]</scope>
    <source>
        <strain evidence="6">DMR45628</strain>
    </source>
</reference>
<evidence type="ECO:0000256" key="5">
    <source>
        <dbReference type="RuleBase" id="RU362059"/>
    </source>
</evidence>
<name>A0AAW1LSH8_POPJA</name>
<feature type="transmembrane region" description="Helical" evidence="5">
    <location>
        <begin position="477"/>
        <end position="496"/>
    </location>
</feature>
<sequence>MRTIIIVTSLYLFAICADAVKILCVFPMVSYSHHQIGHTLMKELAKRGHEITFVSPFPEKEPIKNFKTVVLTGLVEEANKILATFNPLEQKSNSVFFNIIFLTFMTSSIMEQTLAHENLHALLRSGEKYDIVLTERFAFDGLLVIGQQLNVPYGLISCTGPSTWTNHLVGAPDIPSYLPSLAVDPPVHTSFTKRLYNFILYVYSKLFERIYSYPKQDAIVKKYFPDAPHIYDIIYNTSLILFNSDNSFNQPIPTTANSVEIGGFHVRPPKKLPEDLQKILDNAKHGVVYFSLGSVVKSSLIPVEKRQEILRALSKLKETVLWKFEEDLPNLPPNVIIKSWFPQSDLLAHPNVKVFITHGGLLSTIESLHRGVPVIGIPVFGDQKMNMANAVNQGHGLMIPYPELSEETLSEALKDVLTNPEYRNNVKYSSAVLKDQLVDPIDKAEYWIKYVIRHKGVKHLRLASMDLTWYQHVSLDVILFLTAVTVILFYVFYRIIKSLLGRRKSKKQKVN</sequence>
<protein>
    <recommendedName>
        <fullName evidence="5">UDP-glucuronosyltransferase</fullName>
        <ecNumber evidence="5">2.4.1.17</ecNumber>
    </recommendedName>
</protein>
<dbReference type="FunFam" id="3.40.50.2000:FF:000050">
    <property type="entry name" value="UDP-glucuronosyltransferase"/>
    <property type="match status" value="1"/>
</dbReference>
<feature type="chain" id="PRO_5043092987" description="UDP-glucuronosyltransferase" evidence="5">
    <location>
        <begin position="20"/>
        <end position="511"/>
    </location>
</feature>
<evidence type="ECO:0000256" key="4">
    <source>
        <dbReference type="RuleBase" id="RU003718"/>
    </source>
</evidence>
<keyword evidence="7" id="KW-1185">Reference proteome</keyword>
<dbReference type="Pfam" id="PF00201">
    <property type="entry name" value="UDPGT"/>
    <property type="match status" value="1"/>
</dbReference>
<evidence type="ECO:0000256" key="1">
    <source>
        <dbReference type="ARBA" id="ARBA00009995"/>
    </source>
</evidence>
<proteinExistence type="inferred from homology"/>
<dbReference type="PANTHER" id="PTHR48043">
    <property type="entry name" value="EG:EG0003.4 PROTEIN-RELATED"/>
    <property type="match status" value="1"/>
</dbReference>
<dbReference type="Proteomes" id="UP001458880">
    <property type="component" value="Unassembled WGS sequence"/>
</dbReference>
<dbReference type="EC" id="2.4.1.17" evidence="5"/>
<keyword evidence="5" id="KW-0472">Membrane</keyword>
<comment type="caution">
    <text evidence="6">The sequence shown here is derived from an EMBL/GenBank/DDBJ whole genome shotgun (WGS) entry which is preliminary data.</text>
</comment>
<gene>
    <name evidence="6" type="ORF">QE152_g11126</name>
</gene>
<dbReference type="GO" id="GO:0016020">
    <property type="term" value="C:membrane"/>
    <property type="evidence" value="ECO:0007669"/>
    <property type="project" value="UniProtKB-SubCell"/>
</dbReference>
<dbReference type="InterPro" id="IPR035595">
    <property type="entry name" value="UDP_glycos_trans_CS"/>
</dbReference>
<keyword evidence="3 4" id="KW-0808">Transferase</keyword>
<dbReference type="CDD" id="cd03784">
    <property type="entry name" value="GT1_Gtf-like"/>
    <property type="match status" value="1"/>
</dbReference>
<feature type="signal peptide" evidence="5">
    <location>
        <begin position="1"/>
        <end position="19"/>
    </location>
</feature>
<evidence type="ECO:0000313" key="6">
    <source>
        <dbReference type="EMBL" id="KAK9736958.1"/>
    </source>
</evidence>
<dbReference type="SUPFAM" id="SSF53756">
    <property type="entry name" value="UDP-Glycosyltransferase/glycogen phosphorylase"/>
    <property type="match status" value="1"/>
</dbReference>